<reference evidence="2 3" key="1">
    <citation type="submission" date="2015-01" db="EMBL/GenBank/DDBJ databases">
        <title>Evolution of Trichinella species and genotypes.</title>
        <authorList>
            <person name="Korhonen P.K."/>
            <person name="Edoardo P."/>
            <person name="Giuseppe L.R."/>
            <person name="Gasser R.B."/>
        </authorList>
    </citation>
    <scope>NUCLEOTIDE SEQUENCE [LARGE SCALE GENOMIC DNA]</scope>
    <source>
        <strain evidence="2">ISS120</strain>
    </source>
</reference>
<dbReference type="AlphaFoldDB" id="A0A0V1A2S0"/>
<organism evidence="2 3">
    <name type="scientific">Trichinella britovi</name>
    <name type="common">Parasitic roundworm</name>
    <dbReference type="NCBI Taxonomy" id="45882"/>
    <lineage>
        <taxon>Eukaryota</taxon>
        <taxon>Metazoa</taxon>
        <taxon>Ecdysozoa</taxon>
        <taxon>Nematoda</taxon>
        <taxon>Enoplea</taxon>
        <taxon>Dorylaimia</taxon>
        <taxon>Trichinellida</taxon>
        <taxon>Trichinellidae</taxon>
        <taxon>Trichinella</taxon>
    </lineage>
</organism>
<feature type="signal peptide" evidence="1">
    <location>
        <begin position="1"/>
        <end position="17"/>
    </location>
</feature>
<keyword evidence="3" id="KW-1185">Reference proteome</keyword>
<protein>
    <submittedName>
        <fullName evidence="2">Uncharacterized protein</fullName>
    </submittedName>
</protein>
<comment type="caution">
    <text evidence="2">The sequence shown here is derived from an EMBL/GenBank/DDBJ whole genome shotgun (WGS) entry which is preliminary data.</text>
</comment>
<dbReference type="EMBL" id="JYDI01003492">
    <property type="protein sequence ID" value="KRY18868.1"/>
    <property type="molecule type" value="Genomic_DNA"/>
</dbReference>
<feature type="chain" id="PRO_5006874267" evidence="1">
    <location>
        <begin position="18"/>
        <end position="33"/>
    </location>
</feature>
<dbReference type="Proteomes" id="UP000054653">
    <property type="component" value="Unassembled WGS sequence"/>
</dbReference>
<evidence type="ECO:0000256" key="1">
    <source>
        <dbReference type="SAM" id="SignalP"/>
    </source>
</evidence>
<sequence>MCQMQHSSLNKSFVLCLLQRCLLTSTHCTFYNP</sequence>
<keyword evidence="1" id="KW-0732">Signal</keyword>
<accession>A0A0V1A2S0</accession>
<evidence type="ECO:0000313" key="3">
    <source>
        <dbReference type="Proteomes" id="UP000054653"/>
    </source>
</evidence>
<evidence type="ECO:0000313" key="2">
    <source>
        <dbReference type="EMBL" id="KRY18868.1"/>
    </source>
</evidence>
<gene>
    <name evidence="2" type="ORF">T03_2306</name>
</gene>
<proteinExistence type="predicted"/>
<name>A0A0V1A2S0_TRIBR</name>